<dbReference type="GO" id="GO:0004180">
    <property type="term" value="F:carboxypeptidase activity"/>
    <property type="evidence" value="ECO:0007669"/>
    <property type="project" value="UniProtKB-KW"/>
</dbReference>
<evidence type="ECO:0000256" key="16">
    <source>
        <dbReference type="ARBA" id="ARBA00023145"/>
    </source>
</evidence>
<dbReference type="Pfam" id="PF04389">
    <property type="entry name" value="Peptidase_M28"/>
    <property type="match status" value="1"/>
</dbReference>
<dbReference type="GO" id="GO:0005783">
    <property type="term" value="C:endoplasmic reticulum"/>
    <property type="evidence" value="ECO:0007669"/>
    <property type="project" value="UniProtKB-SubCell"/>
</dbReference>
<evidence type="ECO:0000256" key="20">
    <source>
        <dbReference type="ARBA" id="ARBA00033328"/>
    </source>
</evidence>
<dbReference type="InterPro" id="IPR039866">
    <property type="entry name" value="CPQ"/>
</dbReference>
<keyword evidence="17" id="KW-0325">Glycoprotein</keyword>
<dbReference type="SUPFAM" id="SSF53187">
    <property type="entry name" value="Zn-dependent exopeptidases"/>
    <property type="match status" value="1"/>
</dbReference>
<evidence type="ECO:0000256" key="3">
    <source>
        <dbReference type="ARBA" id="ARBA00004555"/>
    </source>
</evidence>
<gene>
    <name evidence="23" type="ORF">METZ01_LOCUS221197</name>
</gene>
<evidence type="ECO:0000256" key="14">
    <source>
        <dbReference type="ARBA" id="ARBA00023034"/>
    </source>
</evidence>
<dbReference type="SUPFAM" id="SSF52025">
    <property type="entry name" value="PA domain"/>
    <property type="match status" value="1"/>
</dbReference>
<keyword evidence="15" id="KW-0482">Metalloprotease</keyword>
<evidence type="ECO:0000256" key="7">
    <source>
        <dbReference type="ARBA" id="ARBA00022645"/>
    </source>
</evidence>
<dbReference type="InterPro" id="IPR046450">
    <property type="entry name" value="PA_dom_sf"/>
</dbReference>
<evidence type="ECO:0000256" key="10">
    <source>
        <dbReference type="ARBA" id="ARBA00022729"/>
    </source>
</evidence>
<feature type="domain" description="PA" evidence="21">
    <location>
        <begin position="97"/>
        <end position="183"/>
    </location>
</feature>
<keyword evidence="11" id="KW-0378">Hydrolase</keyword>
<evidence type="ECO:0000256" key="1">
    <source>
        <dbReference type="ARBA" id="ARBA00004240"/>
    </source>
</evidence>
<keyword evidence="8" id="KW-0645">Protease</keyword>
<accession>A0A382G1C0</accession>
<dbReference type="GO" id="GO:0005576">
    <property type="term" value="C:extracellular region"/>
    <property type="evidence" value="ECO:0007669"/>
    <property type="project" value="UniProtKB-SubCell"/>
</dbReference>
<evidence type="ECO:0000256" key="4">
    <source>
        <dbReference type="ARBA" id="ARBA00004613"/>
    </source>
</evidence>
<sequence>MTDQNNITRLWSDFEAICDCGGRLSGTTSEAKALDLLKVLGSKAMGVTPVVESVFYHGWQALTSNLIGPDDRSYPVNSLVRSVATPEGGLNAEVIDLGRGSPDDFKARRTEIAGRIVMVRHELMFDPNTIHRQKKYDAAVKAGAVGFLIVGPVVGSLVSGSVGWGDENGVPAGGIAPETAEQLSRDNNGMPLVQLCIETTETGRVAENLFFDLPGRGPGSVVLSAHIDGHDLAESAMDNATGLAVALDVARRLAPDAGSWKRGLR</sequence>
<feature type="non-terminal residue" evidence="23">
    <location>
        <position position="265"/>
    </location>
</feature>
<name>A0A382G1C0_9ZZZZ</name>
<dbReference type="InterPro" id="IPR007484">
    <property type="entry name" value="Peptidase_M28"/>
</dbReference>
<dbReference type="GO" id="GO:0070573">
    <property type="term" value="F:metallodipeptidase activity"/>
    <property type="evidence" value="ECO:0007669"/>
    <property type="project" value="InterPro"/>
</dbReference>
<dbReference type="PANTHER" id="PTHR12053:SF3">
    <property type="entry name" value="CARBOXYPEPTIDASE Q"/>
    <property type="match status" value="1"/>
</dbReference>
<dbReference type="InterPro" id="IPR003137">
    <property type="entry name" value="PA_domain"/>
</dbReference>
<keyword evidence="14" id="KW-0333">Golgi apparatus</keyword>
<keyword evidence="16" id="KW-0865">Zymogen</keyword>
<evidence type="ECO:0000256" key="5">
    <source>
        <dbReference type="ARBA" id="ARBA00014116"/>
    </source>
</evidence>
<evidence type="ECO:0000256" key="15">
    <source>
        <dbReference type="ARBA" id="ARBA00023049"/>
    </source>
</evidence>
<evidence type="ECO:0000256" key="17">
    <source>
        <dbReference type="ARBA" id="ARBA00023180"/>
    </source>
</evidence>
<evidence type="ECO:0000256" key="18">
    <source>
        <dbReference type="ARBA" id="ARBA00023228"/>
    </source>
</evidence>
<dbReference type="AlphaFoldDB" id="A0A382G1C0"/>
<keyword evidence="13" id="KW-0862">Zinc</keyword>
<dbReference type="GO" id="GO:0005794">
    <property type="term" value="C:Golgi apparatus"/>
    <property type="evidence" value="ECO:0007669"/>
    <property type="project" value="UniProtKB-SubCell"/>
</dbReference>
<keyword evidence="7" id="KW-0121">Carboxypeptidase</keyword>
<evidence type="ECO:0000256" key="6">
    <source>
        <dbReference type="ARBA" id="ARBA00022525"/>
    </source>
</evidence>
<proteinExistence type="predicted"/>
<evidence type="ECO:0000256" key="13">
    <source>
        <dbReference type="ARBA" id="ARBA00022833"/>
    </source>
</evidence>
<organism evidence="23">
    <name type="scientific">marine metagenome</name>
    <dbReference type="NCBI Taxonomy" id="408172"/>
    <lineage>
        <taxon>unclassified sequences</taxon>
        <taxon>metagenomes</taxon>
        <taxon>ecological metagenomes</taxon>
    </lineage>
</organism>
<feature type="domain" description="Peptidase M28" evidence="22">
    <location>
        <begin position="208"/>
        <end position="263"/>
    </location>
</feature>
<evidence type="ECO:0000259" key="21">
    <source>
        <dbReference type="Pfam" id="PF02225"/>
    </source>
</evidence>
<evidence type="ECO:0000259" key="22">
    <source>
        <dbReference type="Pfam" id="PF04389"/>
    </source>
</evidence>
<comment type="subunit">
    <text evidence="19">Homodimer. The monomeric form is inactive while the homodimer is active.</text>
</comment>
<dbReference type="Gene3D" id="3.40.630.10">
    <property type="entry name" value="Zn peptidases"/>
    <property type="match status" value="1"/>
</dbReference>
<dbReference type="GO" id="GO:0046872">
    <property type="term" value="F:metal ion binding"/>
    <property type="evidence" value="ECO:0007669"/>
    <property type="project" value="UniProtKB-KW"/>
</dbReference>
<evidence type="ECO:0000256" key="19">
    <source>
        <dbReference type="ARBA" id="ARBA00025833"/>
    </source>
</evidence>
<dbReference type="PANTHER" id="PTHR12053">
    <property type="entry name" value="PROTEASE FAMILY M28 PLASMA GLUTAMATE CARBOXYPEPTIDASE-RELATED"/>
    <property type="match status" value="1"/>
</dbReference>
<dbReference type="GO" id="GO:0006508">
    <property type="term" value="P:proteolysis"/>
    <property type="evidence" value="ECO:0007669"/>
    <property type="project" value="UniProtKB-KW"/>
</dbReference>
<keyword evidence="18" id="KW-0458">Lysosome</keyword>
<dbReference type="Gene3D" id="3.50.30.30">
    <property type="match status" value="1"/>
</dbReference>
<reference evidence="23" key="1">
    <citation type="submission" date="2018-05" db="EMBL/GenBank/DDBJ databases">
        <authorList>
            <person name="Lanie J.A."/>
            <person name="Ng W.-L."/>
            <person name="Kazmierczak K.M."/>
            <person name="Andrzejewski T.M."/>
            <person name="Davidsen T.M."/>
            <person name="Wayne K.J."/>
            <person name="Tettelin H."/>
            <person name="Glass J.I."/>
            <person name="Rusch D."/>
            <person name="Podicherti R."/>
            <person name="Tsui H.-C.T."/>
            <person name="Winkler M.E."/>
        </authorList>
    </citation>
    <scope>NUCLEOTIDE SEQUENCE</scope>
</reference>
<evidence type="ECO:0000256" key="12">
    <source>
        <dbReference type="ARBA" id="ARBA00022824"/>
    </source>
</evidence>
<dbReference type="GO" id="GO:0005764">
    <property type="term" value="C:lysosome"/>
    <property type="evidence" value="ECO:0007669"/>
    <property type="project" value="UniProtKB-SubCell"/>
</dbReference>
<keyword evidence="12" id="KW-0256">Endoplasmic reticulum</keyword>
<evidence type="ECO:0000256" key="2">
    <source>
        <dbReference type="ARBA" id="ARBA00004371"/>
    </source>
</evidence>
<keyword evidence="6" id="KW-0964">Secreted</keyword>
<evidence type="ECO:0000256" key="9">
    <source>
        <dbReference type="ARBA" id="ARBA00022723"/>
    </source>
</evidence>
<keyword evidence="9" id="KW-0479">Metal-binding</keyword>
<keyword evidence="10" id="KW-0732">Signal</keyword>
<evidence type="ECO:0000256" key="8">
    <source>
        <dbReference type="ARBA" id="ARBA00022670"/>
    </source>
</evidence>
<comment type="subcellular location">
    <subcellularLocation>
        <location evidence="1">Endoplasmic reticulum</location>
    </subcellularLocation>
    <subcellularLocation>
        <location evidence="3">Golgi apparatus</location>
    </subcellularLocation>
    <subcellularLocation>
        <location evidence="2">Lysosome</location>
    </subcellularLocation>
    <subcellularLocation>
        <location evidence="4">Secreted</location>
    </subcellularLocation>
</comment>
<evidence type="ECO:0000313" key="23">
    <source>
        <dbReference type="EMBL" id="SVB68343.1"/>
    </source>
</evidence>
<dbReference type="Pfam" id="PF02225">
    <property type="entry name" value="PA"/>
    <property type="match status" value="1"/>
</dbReference>
<evidence type="ECO:0000256" key="11">
    <source>
        <dbReference type="ARBA" id="ARBA00022801"/>
    </source>
</evidence>
<dbReference type="EMBL" id="UINC01052710">
    <property type="protein sequence ID" value="SVB68343.1"/>
    <property type="molecule type" value="Genomic_DNA"/>
</dbReference>
<protein>
    <recommendedName>
        <fullName evidence="5">Carboxypeptidase Q</fullName>
    </recommendedName>
    <alternativeName>
        <fullName evidence="20">Plasma glutamate carboxypeptidase</fullName>
    </alternativeName>
</protein>